<evidence type="ECO:0000313" key="1">
    <source>
        <dbReference type="EMBL" id="QNE75265.1"/>
    </source>
</evidence>
<dbReference type="KEGG" id="sfiy:F0344_12170"/>
<dbReference type="EMBL" id="CP045702">
    <property type="protein sequence ID" value="QNE75265.1"/>
    <property type="molecule type" value="Genomic_DNA"/>
</dbReference>
<dbReference type="Proteomes" id="UP000515307">
    <property type="component" value="Chromosome"/>
</dbReference>
<proteinExistence type="predicted"/>
<evidence type="ECO:0000313" key="2">
    <source>
        <dbReference type="Proteomes" id="UP000515307"/>
    </source>
</evidence>
<keyword evidence="2" id="KW-1185">Reference proteome</keyword>
<dbReference type="AlphaFoldDB" id="A0A7G7BIV0"/>
<organism evidence="1 2">
    <name type="scientific">Streptomyces finlayi</name>
    <dbReference type="NCBI Taxonomy" id="67296"/>
    <lineage>
        <taxon>Bacteria</taxon>
        <taxon>Bacillati</taxon>
        <taxon>Actinomycetota</taxon>
        <taxon>Actinomycetes</taxon>
        <taxon>Kitasatosporales</taxon>
        <taxon>Streptomycetaceae</taxon>
        <taxon>Streptomyces</taxon>
    </lineage>
</organism>
<protein>
    <submittedName>
        <fullName evidence="1">Uncharacterized protein</fullName>
    </submittedName>
</protein>
<name>A0A7G7BIV0_9ACTN</name>
<dbReference type="RefSeq" id="WP_185298797.1">
    <property type="nucleotide sequence ID" value="NZ_CP045702.1"/>
</dbReference>
<gene>
    <name evidence="1" type="ORF">F0344_12170</name>
</gene>
<reference evidence="2" key="1">
    <citation type="submission" date="2019-10" db="EMBL/GenBank/DDBJ databases">
        <title>Antimicrobial potential of Antarctic Bacteria.</title>
        <authorList>
            <person name="Benaud N."/>
            <person name="Edwards R.J."/>
            <person name="Ferrari B.C."/>
        </authorList>
    </citation>
    <scope>NUCLEOTIDE SEQUENCE [LARGE SCALE GENOMIC DNA]</scope>
    <source>
        <strain evidence="2">NBSH44</strain>
    </source>
</reference>
<sequence>MDDLGYTPTTLGVEDARKKTVVVSSQIFDMIGIKEAETTKPGAGVSPCEEDPEHLFSSRHPWSLYGVSDERLTEGFARLKENLPKYGWKIVEYGPNNSPAKTLELTADSEKEHYSVNAELRVATDPAQNHPSATRKSSIQVRVVSGCFRAPEGTDLNGIY</sequence>
<accession>A0A7G7BIV0</accession>